<dbReference type="PANTHER" id="PTHR12899">
    <property type="entry name" value="39S RIBOSOMAL PROTEIN L18, MITOCHONDRIAL"/>
    <property type="match status" value="1"/>
</dbReference>
<dbReference type="PANTHER" id="PTHR12899:SF3">
    <property type="entry name" value="LARGE RIBOSOMAL SUBUNIT PROTEIN UL18M"/>
    <property type="match status" value="1"/>
</dbReference>
<evidence type="ECO:0000256" key="1">
    <source>
        <dbReference type="ARBA" id="ARBA00007116"/>
    </source>
</evidence>
<keyword evidence="4" id="KW-0689">Ribosomal protein</keyword>
<reference evidence="6" key="1">
    <citation type="submission" date="2018-05" db="EMBL/GenBank/DDBJ databases">
        <authorList>
            <person name="Lanie J.A."/>
            <person name="Ng W.-L."/>
            <person name="Kazmierczak K.M."/>
            <person name="Andrzejewski T.M."/>
            <person name="Davidsen T.M."/>
            <person name="Wayne K.J."/>
            <person name="Tettelin H."/>
            <person name="Glass J.I."/>
            <person name="Rusch D."/>
            <person name="Podicherti R."/>
            <person name="Tsui H.-C.T."/>
            <person name="Winkler M.E."/>
        </authorList>
    </citation>
    <scope>NUCLEOTIDE SEQUENCE</scope>
</reference>
<dbReference type="AlphaFoldDB" id="A0A382HGS3"/>
<name>A0A382HGS3_9ZZZZ</name>
<dbReference type="GO" id="GO:0008097">
    <property type="term" value="F:5S rRNA binding"/>
    <property type="evidence" value="ECO:0007669"/>
    <property type="project" value="TreeGrafter"/>
</dbReference>
<evidence type="ECO:0008006" key="7">
    <source>
        <dbReference type="Google" id="ProtNLM"/>
    </source>
</evidence>
<dbReference type="CDD" id="cd00432">
    <property type="entry name" value="Ribosomal_L18_L5e"/>
    <property type="match status" value="1"/>
</dbReference>
<dbReference type="SUPFAM" id="SSF53137">
    <property type="entry name" value="Translational machinery components"/>
    <property type="match status" value="1"/>
</dbReference>
<comment type="similarity">
    <text evidence="1">Belongs to the universal ribosomal protein uL18 family.</text>
</comment>
<accession>A0A382HGS3</accession>
<dbReference type="FunFam" id="3.30.420.100:FF:000001">
    <property type="entry name" value="50S ribosomal protein L18"/>
    <property type="match status" value="1"/>
</dbReference>
<keyword evidence="3" id="KW-0694">RNA-binding</keyword>
<keyword evidence="2" id="KW-0699">rRNA-binding</keyword>
<gene>
    <name evidence="6" type="ORF">METZ01_LOCUS239226</name>
</gene>
<dbReference type="Pfam" id="PF00861">
    <property type="entry name" value="Ribosomal_L18p"/>
    <property type="match status" value="1"/>
</dbReference>
<dbReference type="EMBL" id="UINC01061129">
    <property type="protein sequence ID" value="SVB86372.1"/>
    <property type="molecule type" value="Genomic_DNA"/>
</dbReference>
<dbReference type="HAMAP" id="MF_01337_B">
    <property type="entry name" value="Ribosomal_uL18_B"/>
    <property type="match status" value="1"/>
</dbReference>
<keyword evidence="5" id="KW-0687">Ribonucleoprotein</keyword>
<dbReference type="InterPro" id="IPR005484">
    <property type="entry name" value="Ribosomal_uL18_bac/plant/anim"/>
</dbReference>
<dbReference type="GO" id="GO:0006412">
    <property type="term" value="P:translation"/>
    <property type="evidence" value="ECO:0007669"/>
    <property type="project" value="InterPro"/>
</dbReference>
<evidence type="ECO:0000256" key="3">
    <source>
        <dbReference type="ARBA" id="ARBA00022884"/>
    </source>
</evidence>
<dbReference type="GO" id="GO:0003735">
    <property type="term" value="F:structural constituent of ribosome"/>
    <property type="evidence" value="ECO:0007669"/>
    <property type="project" value="InterPro"/>
</dbReference>
<dbReference type="InterPro" id="IPR057268">
    <property type="entry name" value="Ribosomal_L18"/>
</dbReference>
<sequence length="101" mass="11019">MAHPDRPRLVIYRSNKNISAQVVNDHDGVTLASASSLDKDIEKAVEKAKSKTDISKLVGTVVAERALEKKVGKVVFDRNGYPYHGRVKAVADAAREAGLEF</sequence>
<dbReference type="Gene3D" id="3.30.420.100">
    <property type="match status" value="1"/>
</dbReference>
<dbReference type="InterPro" id="IPR004389">
    <property type="entry name" value="Ribosomal_uL18_bac-type"/>
</dbReference>
<dbReference type="NCBIfam" id="TIGR00060">
    <property type="entry name" value="L18_bact"/>
    <property type="match status" value="1"/>
</dbReference>
<evidence type="ECO:0000256" key="2">
    <source>
        <dbReference type="ARBA" id="ARBA00022730"/>
    </source>
</evidence>
<organism evidence="6">
    <name type="scientific">marine metagenome</name>
    <dbReference type="NCBI Taxonomy" id="408172"/>
    <lineage>
        <taxon>unclassified sequences</taxon>
        <taxon>metagenomes</taxon>
        <taxon>ecological metagenomes</taxon>
    </lineage>
</organism>
<evidence type="ECO:0000256" key="5">
    <source>
        <dbReference type="ARBA" id="ARBA00023274"/>
    </source>
</evidence>
<evidence type="ECO:0000313" key="6">
    <source>
        <dbReference type="EMBL" id="SVB86372.1"/>
    </source>
</evidence>
<proteinExistence type="inferred from homology"/>
<dbReference type="GO" id="GO:0022625">
    <property type="term" value="C:cytosolic large ribosomal subunit"/>
    <property type="evidence" value="ECO:0007669"/>
    <property type="project" value="TreeGrafter"/>
</dbReference>
<evidence type="ECO:0000256" key="4">
    <source>
        <dbReference type="ARBA" id="ARBA00022980"/>
    </source>
</evidence>
<protein>
    <recommendedName>
        <fullName evidence="7">50S ribosomal protein L18</fullName>
    </recommendedName>
</protein>